<keyword evidence="2" id="KW-0812">Transmembrane</keyword>
<gene>
    <name evidence="3" type="primary">dsbD</name>
</gene>
<feature type="transmembrane region" description="Helical" evidence="2">
    <location>
        <begin position="178"/>
        <end position="204"/>
    </location>
</feature>
<dbReference type="InterPro" id="IPR051790">
    <property type="entry name" value="Cytochrome_c-biogenesis_DsbD"/>
</dbReference>
<protein>
    <submittedName>
        <fullName evidence="3">Thiol:disulfide interchange protein</fullName>
    </submittedName>
</protein>
<dbReference type="GO" id="GO:0017004">
    <property type="term" value="P:cytochrome complex assembly"/>
    <property type="evidence" value="ECO:0007669"/>
    <property type="project" value="UniProtKB-KW"/>
</dbReference>
<dbReference type="GeneID" id="33352964"/>
<dbReference type="EMBL" id="MF101409">
    <property type="protein sequence ID" value="ARW59513.1"/>
    <property type="molecule type" value="Genomic_DNA"/>
</dbReference>
<keyword evidence="1" id="KW-0201">Cytochrome c-type biogenesis</keyword>
<keyword evidence="2" id="KW-0472">Membrane</keyword>
<dbReference type="AlphaFoldDB" id="A0A1Z1M174"/>
<accession>A0A1Z1M174</accession>
<feature type="transmembrane region" description="Helical" evidence="2">
    <location>
        <begin position="104"/>
        <end position="127"/>
    </location>
</feature>
<name>A0A1Z1M174_9FLOR</name>
<proteinExistence type="predicted"/>
<reference evidence="3" key="1">
    <citation type="journal article" date="2017" name="J. Phycol.">
        <title>Analysis of chloroplast genomes and a supermatrix inform reclassification of the Rhodomelaceae (Rhodophyta).</title>
        <authorList>
            <person name="Diaz-Tapia P."/>
            <person name="Maggs C.A."/>
            <person name="West J.A."/>
            <person name="Verbruggen H."/>
        </authorList>
    </citation>
    <scope>NUCLEOTIDE SEQUENCE</scope>
    <source>
        <strain evidence="3">HV1445</strain>
    </source>
</reference>
<feature type="transmembrane region" description="Helical" evidence="2">
    <location>
        <begin position="31"/>
        <end position="60"/>
    </location>
</feature>
<keyword evidence="3" id="KW-0934">Plastid</keyword>
<sequence>MSVYDYNFVFYNLQRYVISILSLNKSTLNPVIFICLLACGTFTSITPCFISLVPLSTVYINSSSNNFLSKNVFTLGLFTSFLVSVIIINLVSFRYLSYISNLPFFSSLILFTFSLNLLQILSFSDLLPSFNTNLVKMEYLGFVLRQYITGFTIGLSMFPCSSPVIIIINFWLIHSSNLVFYTIYLLCYLFGSILPFIVVFSISLDYFKIYFVSNSWNLIAQFSGFIILSFSTFSLLEKVFVS</sequence>
<dbReference type="RefSeq" id="YP_009391369.1">
    <property type="nucleotide sequence ID" value="NC_035258.1"/>
</dbReference>
<geneLocation type="chloroplast" evidence="3"/>
<dbReference type="PANTHER" id="PTHR31272">
    <property type="entry name" value="CYTOCHROME C-TYPE BIOGENESIS PROTEIN HI_1454-RELATED"/>
    <property type="match status" value="1"/>
</dbReference>
<keyword evidence="2" id="KW-1133">Transmembrane helix</keyword>
<dbReference type="PANTHER" id="PTHR31272:SF6">
    <property type="entry name" value="CYTOCHROME C-TYPE BIOGENESIS CCDA-LIKE CHLOROPLASTIC PROTEIN"/>
    <property type="match status" value="1"/>
</dbReference>
<evidence type="ECO:0000256" key="2">
    <source>
        <dbReference type="SAM" id="Phobius"/>
    </source>
</evidence>
<keyword evidence="3" id="KW-0150">Chloroplast</keyword>
<feature type="transmembrane region" description="Helical" evidence="2">
    <location>
        <begin position="72"/>
        <end position="92"/>
    </location>
</feature>
<evidence type="ECO:0000313" key="3">
    <source>
        <dbReference type="EMBL" id="ARW59513.1"/>
    </source>
</evidence>
<feature type="transmembrane region" description="Helical" evidence="2">
    <location>
        <begin position="216"/>
        <end position="236"/>
    </location>
</feature>
<organism evidence="3">
    <name type="scientific">Platysiphonia delicata</name>
    <dbReference type="NCBI Taxonomy" id="2006979"/>
    <lineage>
        <taxon>Eukaryota</taxon>
        <taxon>Rhodophyta</taxon>
        <taxon>Florideophyceae</taxon>
        <taxon>Rhodymeniophycidae</taxon>
        <taxon>Ceramiales</taxon>
        <taxon>Delesseriaceae</taxon>
        <taxon>Platysiphonia</taxon>
    </lineage>
</organism>
<evidence type="ECO:0000256" key="1">
    <source>
        <dbReference type="ARBA" id="ARBA00022748"/>
    </source>
</evidence>
<feature type="transmembrane region" description="Helical" evidence="2">
    <location>
        <begin position="147"/>
        <end position="172"/>
    </location>
</feature>